<organism evidence="2 3">
    <name type="scientific">Curvularia clavata</name>
    <dbReference type="NCBI Taxonomy" id="95742"/>
    <lineage>
        <taxon>Eukaryota</taxon>
        <taxon>Fungi</taxon>
        <taxon>Dikarya</taxon>
        <taxon>Ascomycota</taxon>
        <taxon>Pezizomycotina</taxon>
        <taxon>Dothideomycetes</taxon>
        <taxon>Pleosporomycetidae</taxon>
        <taxon>Pleosporales</taxon>
        <taxon>Pleosporineae</taxon>
        <taxon>Pleosporaceae</taxon>
        <taxon>Curvularia</taxon>
    </lineage>
</organism>
<dbReference type="EMBL" id="CP089276">
    <property type="protein sequence ID" value="USP76558.1"/>
    <property type="molecule type" value="Genomic_DNA"/>
</dbReference>
<protein>
    <submittedName>
        <fullName evidence="2">Uncharacterized protein</fullName>
    </submittedName>
</protein>
<name>A0A9Q8Z956_CURCL</name>
<feature type="compositionally biased region" description="Low complexity" evidence="1">
    <location>
        <begin position="43"/>
        <end position="54"/>
    </location>
</feature>
<reference evidence="2" key="1">
    <citation type="submission" date="2021-12" db="EMBL/GenBank/DDBJ databases">
        <title>Curvularia clavata genome.</title>
        <authorList>
            <person name="Cao Y."/>
        </authorList>
    </citation>
    <scope>NUCLEOTIDE SEQUENCE</scope>
    <source>
        <strain evidence="2">Yc1106</strain>
    </source>
</reference>
<dbReference type="VEuPathDB" id="FungiDB:yc1106_03832"/>
<keyword evidence="3" id="KW-1185">Reference proteome</keyword>
<feature type="compositionally biased region" description="Low complexity" evidence="1">
    <location>
        <begin position="1"/>
        <end position="15"/>
    </location>
</feature>
<evidence type="ECO:0000256" key="1">
    <source>
        <dbReference type="SAM" id="MobiDB-lite"/>
    </source>
</evidence>
<dbReference type="AlphaFoldDB" id="A0A9Q8Z956"/>
<evidence type="ECO:0000313" key="2">
    <source>
        <dbReference type="EMBL" id="USP76558.1"/>
    </source>
</evidence>
<dbReference type="Proteomes" id="UP001056012">
    <property type="component" value="Chromosome 3"/>
</dbReference>
<sequence>MSTTSTATSAASATTHLHPESVGLAPGAFSKPRVPRRSRRDTSASVKSASSSASGNRRTRSEGEQQPEFRYYGRHGNQWLFNDFSFTGAVAKGVRRVFSGSGGKDWYEERK</sequence>
<evidence type="ECO:0000313" key="3">
    <source>
        <dbReference type="Proteomes" id="UP001056012"/>
    </source>
</evidence>
<accession>A0A9Q8Z956</accession>
<proteinExistence type="predicted"/>
<dbReference type="OrthoDB" id="5089392at2759"/>
<feature type="region of interest" description="Disordered" evidence="1">
    <location>
        <begin position="1"/>
        <end position="69"/>
    </location>
</feature>
<gene>
    <name evidence="2" type="ORF">yc1106_03832</name>
</gene>